<keyword evidence="5" id="KW-0694">RNA-binding</keyword>
<proteinExistence type="inferred from homology"/>
<dbReference type="InterPro" id="IPR003256">
    <property type="entry name" value="Ribosomal_uL24"/>
</dbReference>
<comment type="similarity">
    <text evidence="1 5 6">Belongs to the universal ribosomal protein uL24 family.</text>
</comment>
<dbReference type="InterPro" id="IPR014722">
    <property type="entry name" value="Rib_uL2_dom2"/>
</dbReference>
<dbReference type="EMBL" id="MGIR01000001">
    <property type="protein sequence ID" value="OGM91755.1"/>
    <property type="molecule type" value="Genomic_DNA"/>
</dbReference>
<keyword evidence="3 5" id="KW-0687">Ribonucleoprotein</keyword>
<dbReference type="CDD" id="cd06089">
    <property type="entry name" value="KOW_RPL26"/>
    <property type="match status" value="1"/>
</dbReference>
<evidence type="ECO:0000256" key="2">
    <source>
        <dbReference type="ARBA" id="ARBA00022980"/>
    </source>
</evidence>
<evidence type="ECO:0000313" key="8">
    <source>
        <dbReference type="EMBL" id="OGM91755.1"/>
    </source>
</evidence>
<dbReference type="InterPro" id="IPR041988">
    <property type="entry name" value="Ribosomal_uL24_KOW"/>
</dbReference>
<dbReference type="InterPro" id="IPR057264">
    <property type="entry name" value="Ribosomal_uL24_C"/>
</dbReference>
<comment type="function">
    <text evidence="5">One of the proteins that surrounds the polypeptide exit tunnel on the outside of the subunit.</text>
</comment>
<dbReference type="Pfam" id="PF00467">
    <property type="entry name" value="KOW"/>
    <property type="match status" value="1"/>
</dbReference>
<keyword evidence="2 5" id="KW-0689">Ribosomal protein</keyword>
<dbReference type="Gene3D" id="2.30.30.30">
    <property type="match status" value="1"/>
</dbReference>
<evidence type="ECO:0000256" key="6">
    <source>
        <dbReference type="RuleBase" id="RU003477"/>
    </source>
</evidence>
<comment type="caution">
    <text evidence="8">The sequence shown here is derived from an EMBL/GenBank/DDBJ whole genome shotgun (WGS) entry which is preliminary data.</text>
</comment>
<dbReference type="STRING" id="1802557.A3A20_01570"/>
<evidence type="ECO:0000256" key="1">
    <source>
        <dbReference type="ARBA" id="ARBA00010618"/>
    </source>
</evidence>
<dbReference type="Proteomes" id="UP000178946">
    <property type="component" value="Unassembled WGS sequence"/>
</dbReference>
<evidence type="ECO:0000256" key="3">
    <source>
        <dbReference type="ARBA" id="ARBA00023274"/>
    </source>
</evidence>
<name>A0A1F8DVE8_9BACT</name>
<dbReference type="GO" id="GO:1990904">
    <property type="term" value="C:ribonucleoprotein complex"/>
    <property type="evidence" value="ECO:0007669"/>
    <property type="project" value="UniProtKB-KW"/>
</dbReference>
<dbReference type="InterPro" id="IPR005824">
    <property type="entry name" value="KOW"/>
</dbReference>
<dbReference type="AlphaFoldDB" id="A0A1F8DVE8"/>
<dbReference type="Pfam" id="PF17136">
    <property type="entry name" value="ribosomal_L24"/>
    <property type="match status" value="1"/>
</dbReference>
<dbReference type="GO" id="GO:0019843">
    <property type="term" value="F:rRNA binding"/>
    <property type="evidence" value="ECO:0007669"/>
    <property type="project" value="UniProtKB-UniRule"/>
</dbReference>
<dbReference type="PROSITE" id="PS01108">
    <property type="entry name" value="RIBOSOMAL_L24"/>
    <property type="match status" value="1"/>
</dbReference>
<dbReference type="GO" id="GO:0005840">
    <property type="term" value="C:ribosome"/>
    <property type="evidence" value="ECO:0007669"/>
    <property type="project" value="UniProtKB-KW"/>
</dbReference>
<evidence type="ECO:0000259" key="7">
    <source>
        <dbReference type="SMART" id="SM00739"/>
    </source>
</evidence>
<dbReference type="SUPFAM" id="SSF50104">
    <property type="entry name" value="Translation proteins SH3-like domain"/>
    <property type="match status" value="1"/>
</dbReference>
<evidence type="ECO:0000313" key="9">
    <source>
        <dbReference type="Proteomes" id="UP000178946"/>
    </source>
</evidence>
<dbReference type="NCBIfam" id="TIGR01079">
    <property type="entry name" value="rplX_bact"/>
    <property type="match status" value="1"/>
</dbReference>
<protein>
    <recommendedName>
        <fullName evidence="4 5">Large ribosomal subunit protein uL24</fullName>
    </recommendedName>
</protein>
<dbReference type="InterPro" id="IPR008991">
    <property type="entry name" value="Translation_prot_SH3-like_sf"/>
</dbReference>
<dbReference type="GO" id="GO:0003735">
    <property type="term" value="F:structural constituent of ribosome"/>
    <property type="evidence" value="ECO:0007669"/>
    <property type="project" value="InterPro"/>
</dbReference>
<dbReference type="HAMAP" id="MF_01326_B">
    <property type="entry name" value="Ribosomal_uL24_B"/>
    <property type="match status" value="1"/>
</dbReference>
<keyword evidence="5" id="KW-0699">rRNA-binding</keyword>
<reference evidence="8 9" key="1">
    <citation type="journal article" date="2016" name="Nat. Commun.">
        <title>Thousands of microbial genomes shed light on interconnected biogeochemical processes in an aquifer system.</title>
        <authorList>
            <person name="Anantharaman K."/>
            <person name="Brown C.T."/>
            <person name="Hug L.A."/>
            <person name="Sharon I."/>
            <person name="Castelle C.J."/>
            <person name="Probst A.J."/>
            <person name="Thomas B.C."/>
            <person name="Singh A."/>
            <person name="Wilkins M.J."/>
            <person name="Karaoz U."/>
            <person name="Brodie E.L."/>
            <person name="Williams K.H."/>
            <person name="Hubbard S.S."/>
            <person name="Banfield J.F."/>
        </authorList>
    </citation>
    <scope>NUCLEOTIDE SEQUENCE [LARGE SCALE GENOMIC DNA]</scope>
</reference>
<evidence type="ECO:0000256" key="4">
    <source>
        <dbReference type="ARBA" id="ARBA00035206"/>
    </source>
</evidence>
<dbReference type="SMART" id="SM00739">
    <property type="entry name" value="KOW"/>
    <property type="match status" value="1"/>
</dbReference>
<organism evidence="8 9">
    <name type="scientific">Candidatus Wolfebacteria bacterium RIFCSPLOWO2_01_FULL_45_19</name>
    <dbReference type="NCBI Taxonomy" id="1802557"/>
    <lineage>
        <taxon>Bacteria</taxon>
        <taxon>Candidatus Wolfeibacteriota</taxon>
    </lineage>
</organism>
<comment type="function">
    <text evidence="5">One of two assembly initiator proteins, it binds directly to the 5'-end of the 23S rRNA, where it nucleates assembly of the 50S subunit.</text>
</comment>
<comment type="subunit">
    <text evidence="5">Part of the 50S ribosomal subunit.</text>
</comment>
<feature type="domain" description="KOW" evidence="7">
    <location>
        <begin position="2"/>
        <end position="29"/>
    </location>
</feature>
<dbReference type="PANTHER" id="PTHR12903">
    <property type="entry name" value="MITOCHONDRIAL RIBOSOMAL PROTEIN L24"/>
    <property type="match status" value="1"/>
</dbReference>
<accession>A0A1F8DVE8</accession>
<evidence type="ECO:0000256" key="5">
    <source>
        <dbReference type="HAMAP-Rule" id="MF_01326"/>
    </source>
</evidence>
<sequence>MNIKKNDAVKIIAGKDKGKTGKVILVDYKKGKLTIDGLNLYKKHVRPKRKGEKGQIISTPRSIDASNAMLACGSCDKAVRVGYRVENGQKQRICKKCKAII</sequence>
<dbReference type="GO" id="GO:0006412">
    <property type="term" value="P:translation"/>
    <property type="evidence" value="ECO:0007669"/>
    <property type="project" value="UniProtKB-UniRule"/>
</dbReference>
<dbReference type="InterPro" id="IPR005825">
    <property type="entry name" value="Ribosomal_uL24_CS"/>
</dbReference>
<gene>
    <name evidence="5" type="primary">rplX</name>
    <name evidence="8" type="ORF">A3A20_01570</name>
</gene>